<evidence type="ECO:0000313" key="1">
    <source>
        <dbReference type="EMBL" id="MED6122826.1"/>
    </source>
</evidence>
<dbReference type="PANTHER" id="PTHR33625">
    <property type="entry name" value="OS08G0179900 PROTEIN"/>
    <property type="match status" value="1"/>
</dbReference>
<keyword evidence="2" id="KW-1185">Reference proteome</keyword>
<accession>A0ABU6RFN7</accession>
<comment type="caution">
    <text evidence="1">The sequence shown here is derived from an EMBL/GenBank/DDBJ whole genome shotgun (WGS) entry which is preliminary data.</text>
</comment>
<organism evidence="1 2">
    <name type="scientific">Stylosanthes scabra</name>
    <dbReference type="NCBI Taxonomy" id="79078"/>
    <lineage>
        <taxon>Eukaryota</taxon>
        <taxon>Viridiplantae</taxon>
        <taxon>Streptophyta</taxon>
        <taxon>Embryophyta</taxon>
        <taxon>Tracheophyta</taxon>
        <taxon>Spermatophyta</taxon>
        <taxon>Magnoliopsida</taxon>
        <taxon>eudicotyledons</taxon>
        <taxon>Gunneridae</taxon>
        <taxon>Pentapetalae</taxon>
        <taxon>rosids</taxon>
        <taxon>fabids</taxon>
        <taxon>Fabales</taxon>
        <taxon>Fabaceae</taxon>
        <taxon>Papilionoideae</taxon>
        <taxon>50 kb inversion clade</taxon>
        <taxon>dalbergioids sensu lato</taxon>
        <taxon>Dalbergieae</taxon>
        <taxon>Pterocarpus clade</taxon>
        <taxon>Stylosanthes</taxon>
    </lineage>
</organism>
<dbReference type="Proteomes" id="UP001341840">
    <property type="component" value="Unassembled WGS sequence"/>
</dbReference>
<dbReference type="EMBL" id="JASCZI010030463">
    <property type="protein sequence ID" value="MED6122826.1"/>
    <property type="molecule type" value="Genomic_DNA"/>
</dbReference>
<evidence type="ECO:0000313" key="2">
    <source>
        <dbReference type="Proteomes" id="UP001341840"/>
    </source>
</evidence>
<dbReference type="PANTHER" id="PTHR33625:SF3">
    <property type="entry name" value="OS04G0550700 PROTEIN"/>
    <property type="match status" value="1"/>
</dbReference>
<proteinExistence type="predicted"/>
<reference evidence="1 2" key="1">
    <citation type="journal article" date="2023" name="Plants (Basel)">
        <title>Bridging the Gap: Combining Genomics and Transcriptomics Approaches to Understand Stylosanthes scabra, an Orphan Legume from the Brazilian Caatinga.</title>
        <authorList>
            <person name="Ferreira-Neto J.R.C."/>
            <person name="da Silva M.D."/>
            <person name="Binneck E."/>
            <person name="de Melo N.F."/>
            <person name="da Silva R.H."/>
            <person name="de Melo A.L.T.M."/>
            <person name="Pandolfi V."/>
            <person name="Bustamante F.O."/>
            <person name="Brasileiro-Vidal A.C."/>
            <person name="Benko-Iseppon A.M."/>
        </authorList>
    </citation>
    <scope>NUCLEOTIDE SEQUENCE [LARGE SCALE GENOMIC DNA]</scope>
    <source>
        <tissue evidence="1">Leaves</tissue>
    </source>
</reference>
<gene>
    <name evidence="1" type="ORF">PIB30_043578</name>
</gene>
<protein>
    <submittedName>
        <fullName evidence="1">Uncharacterized protein</fullName>
    </submittedName>
</protein>
<sequence>MLRSLKSFGRAVSRSRSSLGVPVTPSSSDTNTFSSSYAFGSHKEHLSSLLSPLSFSSTRFLYAKKPCVCADESEWVCVDGVEHHGGYAMGLGPVPSHDEVDHAVSALQQVFADQVSSSDSEVSDPDWEEPSLCSYNSEALQPNNAYDRVYYAFHLLKTDPYVQRMVKSLSADKVVWDAVLKNEVVQELRELISADEEEQDPSDDDDDSFNARNFVMRIFESARAIFMEIIEKITSLVNELFQLTYNRRKHANAESLDNFNDKLRNSFILSIMVLMFVVLTRTQARA</sequence>
<name>A0ABU6RFN7_9FABA</name>